<accession>A0AAQ4F6F1</accession>
<dbReference type="Proteomes" id="UP001321473">
    <property type="component" value="Unassembled WGS sequence"/>
</dbReference>
<organism evidence="2 3">
    <name type="scientific">Amblyomma americanum</name>
    <name type="common">Lone star tick</name>
    <dbReference type="NCBI Taxonomy" id="6943"/>
    <lineage>
        <taxon>Eukaryota</taxon>
        <taxon>Metazoa</taxon>
        <taxon>Ecdysozoa</taxon>
        <taxon>Arthropoda</taxon>
        <taxon>Chelicerata</taxon>
        <taxon>Arachnida</taxon>
        <taxon>Acari</taxon>
        <taxon>Parasitiformes</taxon>
        <taxon>Ixodida</taxon>
        <taxon>Ixodoidea</taxon>
        <taxon>Ixodidae</taxon>
        <taxon>Amblyomminae</taxon>
        <taxon>Amblyomma</taxon>
    </lineage>
</organism>
<protein>
    <submittedName>
        <fullName evidence="2">Uncharacterized protein</fullName>
    </submittedName>
</protein>
<gene>
    <name evidence="2" type="ORF">V5799_016374</name>
</gene>
<evidence type="ECO:0000313" key="3">
    <source>
        <dbReference type="Proteomes" id="UP001321473"/>
    </source>
</evidence>
<feature type="region of interest" description="Disordered" evidence="1">
    <location>
        <begin position="1"/>
        <end position="23"/>
    </location>
</feature>
<proteinExistence type="predicted"/>
<feature type="non-terminal residue" evidence="2">
    <location>
        <position position="85"/>
    </location>
</feature>
<dbReference type="EMBL" id="JARKHS020006851">
    <property type="protein sequence ID" value="KAK8782285.1"/>
    <property type="molecule type" value="Genomic_DNA"/>
</dbReference>
<evidence type="ECO:0000256" key="1">
    <source>
        <dbReference type="SAM" id="MobiDB-lite"/>
    </source>
</evidence>
<name>A0AAQ4F6F1_AMBAM</name>
<keyword evidence="3" id="KW-1185">Reference proteome</keyword>
<reference evidence="2 3" key="1">
    <citation type="journal article" date="2023" name="Arcadia Sci">
        <title>De novo assembly of a long-read Amblyomma americanum tick genome.</title>
        <authorList>
            <person name="Chou S."/>
            <person name="Poskanzer K.E."/>
            <person name="Rollins M."/>
            <person name="Thuy-Boun P.S."/>
        </authorList>
    </citation>
    <scope>NUCLEOTIDE SEQUENCE [LARGE SCALE GENOMIC DNA]</scope>
    <source>
        <strain evidence="2">F_SG_1</strain>
        <tissue evidence="2">Salivary glands</tissue>
    </source>
</reference>
<dbReference type="AlphaFoldDB" id="A0AAQ4F6F1"/>
<comment type="caution">
    <text evidence="2">The sequence shown here is derived from an EMBL/GenBank/DDBJ whole genome shotgun (WGS) entry which is preliminary data.</text>
</comment>
<feature type="region of interest" description="Disordered" evidence="1">
    <location>
        <begin position="58"/>
        <end position="85"/>
    </location>
</feature>
<evidence type="ECO:0000313" key="2">
    <source>
        <dbReference type="EMBL" id="KAK8782285.1"/>
    </source>
</evidence>
<sequence length="85" mass="9048">MTSVHSVRFPSNRHPPVAAHCTTRISSSRPSIAVEEVAGQGAPQRGCSRQKAAISHNVRPCNNSAGREKGIGEPARAARTGHLFH</sequence>